<evidence type="ECO:0000313" key="2">
    <source>
        <dbReference type="Proteomes" id="UP000053398"/>
    </source>
</evidence>
<dbReference type="AlphaFoldDB" id="A0A101QA38"/>
<keyword evidence="2" id="KW-1185">Reference proteome</keyword>
<proteinExistence type="predicted"/>
<sequence length="169" mass="18380">MAARFREGEGMPRIRVYYADWQMECCGTPFAVGDEIAWRLVPAAEEDDCYGAAAWVENHGGPGRATVGRVRGIDLVHQEFLARHDPRTVAPPAAAPGAVVFVAAGRELEPVPGALTLEPVDACPEWFGAFEREEQPPRRVPYRVRRAVGVLVTLGTSPDGTPPHPGDLR</sequence>
<organism evidence="1 2">
    <name type="scientific">Streptomyces corchorusii</name>
    <name type="common">Streptomyces chibaensis</name>
    <dbReference type="NCBI Taxonomy" id="1903"/>
    <lineage>
        <taxon>Bacteria</taxon>
        <taxon>Bacillati</taxon>
        <taxon>Actinomycetota</taxon>
        <taxon>Actinomycetes</taxon>
        <taxon>Kitasatosporales</taxon>
        <taxon>Streptomycetaceae</taxon>
        <taxon>Streptomyces</taxon>
    </lineage>
</organism>
<dbReference type="Proteomes" id="UP000053398">
    <property type="component" value="Unassembled WGS sequence"/>
</dbReference>
<name>A0A101QA38_STRCK</name>
<reference evidence="1 2" key="1">
    <citation type="submission" date="2015-10" db="EMBL/GenBank/DDBJ databases">
        <title>Draft genome sequence of Streptomyces corchorusii DSM 40340, type strain for the species Streptomyces corchorusii.</title>
        <authorList>
            <person name="Ruckert C."/>
            <person name="Winkler A."/>
            <person name="Kalinowski J."/>
            <person name="Kampfer P."/>
            <person name="Glaeser S."/>
        </authorList>
    </citation>
    <scope>NUCLEOTIDE SEQUENCE [LARGE SCALE GENOMIC DNA]</scope>
    <source>
        <strain evidence="1 2">DSM 40340</strain>
    </source>
</reference>
<evidence type="ECO:0000313" key="1">
    <source>
        <dbReference type="EMBL" id="KUN25971.1"/>
    </source>
</evidence>
<dbReference type="InterPro" id="IPR046485">
    <property type="entry name" value="DUF6578"/>
</dbReference>
<protein>
    <submittedName>
        <fullName evidence="1">Uncharacterized protein</fullName>
    </submittedName>
</protein>
<dbReference type="EMBL" id="LMWP01000018">
    <property type="protein sequence ID" value="KUN25971.1"/>
    <property type="molecule type" value="Genomic_DNA"/>
</dbReference>
<dbReference type="Pfam" id="PF20218">
    <property type="entry name" value="DUF6578"/>
    <property type="match status" value="1"/>
</dbReference>
<comment type="caution">
    <text evidence="1">The sequence shown here is derived from an EMBL/GenBank/DDBJ whole genome shotgun (WGS) entry which is preliminary data.</text>
</comment>
<gene>
    <name evidence="1" type="ORF">AQJ11_18620</name>
</gene>
<accession>A0A101QA38</accession>